<dbReference type="AlphaFoldDB" id="A1RQV9"/>
<dbReference type="Pfam" id="PF10040">
    <property type="entry name" value="CRISPR_Cas6"/>
    <property type="match status" value="1"/>
</dbReference>
<accession>A1RQV9</accession>
<dbReference type="STRING" id="384616.Pisl_0159"/>
<name>A1RQV9_PYRIL</name>
<evidence type="ECO:0000259" key="1">
    <source>
        <dbReference type="Pfam" id="PF10040"/>
    </source>
</evidence>
<evidence type="ECO:0000313" key="2">
    <source>
        <dbReference type="EMBL" id="ABL87341.1"/>
    </source>
</evidence>
<dbReference type="eggNOG" id="arCOG01437">
    <property type="taxonomic scope" value="Archaea"/>
</dbReference>
<gene>
    <name evidence="2" type="ordered locus">Pisl_0159</name>
</gene>
<dbReference type="EMBL" id="CP000504">
    <property type="protein sequence ID" value="ABL87341.1"/>
    <property type="molecule type" value="Genomic_DNA"/>
</dbReference>
<dbReference type="KEGG" id="pis:Pisl_0159"/>
<dbReference type="Proteomes" id="UP000002595">
    <property type="component" value="Chromosome"/>
</dbReference>
<feature type="domain" description="CRISPR-associated protein Cas6 C-terminal" evidence="1">
    <location>
        <begin position="106"/>
        <end position="213"/>
    </location>
</feature>
<sequence length="222" mass="24517">MYNFFLTALRRVAEPKGRVFAHPLYHGGAPVLSGLNGSQKAFEPGAAFELRALLLEHDARLLLDSLAAEPRVEVGCVLEVSGIDIVPADGKLEERHGMAVVELVFYPTVFMFHGRDVLYPSPQRLAYSLAKTYYQLYGVSLKELADRAPTALELVGMRIKTGWLNIGEARKVPVFYGRARLAIYGDVGMWLSLLKLGELTGVGISRAIGLGKYRIEKVEILI</sequence>
<organism evidence="2 3">
    <name type="scientific">Pyrobaculum islandicum (strain DSM 4184 / JCM 9189 / GEO3)</name>
    <dbReference type="NCBI Taxonomy" id="384616"/>
    <lineage>
        <taxon>Archaea</taxon>
        <taxon>Thermoproteota</taxon>
        <taxon>Thermoprotei</taxon>
        <taxon>Thermoproteales</taxon>
        <taxon>Thermoproteaceae</taxon>
        <taxon>Pyrobaculum</taxon>
    </lineage>
</organism>
<dbReference type="HOGENOM" id="CLU_1122658_0_0_2"/>
<reference evidence="2" key="1">
    <citation type="submission" date="2006-12" db="EMBL/GenBank/DDBJ databases">
        <title>Complete sequence of Pyrobaculum islandicum DSM 4184.</title>
        <authorList>
            <person name="Copeland A."/>
            <person name="Lucas S."/>
            <person name="Lapidus A."/>
            <person name="Barry K."/>
            <person name="Detter J.C."/>
            <person name="Glavina del Rio T."/>
            <person name="Dalin E."/>
            <person name="Tice H."/>
            <person name="Pitluck S."/>
            <person name="Meincke L."/>
            <person name="Brettin T."/>
            <person name="Bruce D."/>
            <person name="Han C."/>
            <person name="Tapia R."/>
            <person name="Gilna P."/>
            <person name="Schmutz J."/>
            <person name="Larimer F."/>
            <person name="Land M."/>
            <person name="Hauser L."/>
            <person name="Kyrpides N."/>
            <person name="Mikhailova N."/>
            <person name="Cozen A.E."/>
            <person name="Fitz-Gibbon S.T."/>
            <person name="House C.H."/>
            <person name="Saltikov C."/>
            <person name="Lowe T."/>
            <person name="Richardson P."/>
        </authorList>
    </citation>
    <scope>NUCLEOTIDE SEQUENCE [LARGE SCALE GENOMIC DNA]</scope>
    <source>
        <strain evidence="2">DSM 4184</strain>
    </source>
</reference>
<protein>
    <submittedName>
        <fullName evidence="2">CRISPR-associated protein Cas6</fullName>
    </submittedName>
</protein>
<keyword evidence="3" id="KW-1185">Reference proteome</keyword>
<dbReference type="InterPro" id="IPR019267">
    <property type="entry name" value="CRISPR-assoc_Cas6_C"/>
</dbReference>
<dbReference type="Gene3D" id="3.30.70.1900">
    <property type="match status" value="1"/>
</dbReference>
<proteinExistence type="predicted"/>
<evidence type="ECO:0000313" key="3">
    <source>
        <dbReference type="Proteomes" id="UP000002595"/>
    </source>
</evidence>